<evidence type="ECO:0000256" key="5">
    <source>
        <dbReference type="ARBA" id="ARBA00022777"/>
    </source>
</evidence>
<sequence length="516" mass="57711">MSQLFRIAIDGPAASGKSTTAKLLASKLGFTYIDSGAMFRAITLKCQENNINPSDPNNQSQVAEIAKNSHIRFPSIGQVELDGRDVSNLIRTSNITRNINLVATNPMVRAHLAQYQRAISRGEAPGSISEGFEWHGKRVQGIVMDGRDIGTVILPDAELKVFIEADVWVRAQRRFDELKGRQGDLLKETLEDVKNDLDARDLADLTRTISPLKKADDAVVLDTNGVTNYDQYIDLKPSEKQVIKKEEKIERASELLVKARSIGKGRRAYRKYSDEDKEYSFELVFEKGLKVAQAARKLGRPTQTAQGWYDRDQKDPQDIIQRKTAKNPAGRLLFLGEDHRIFLVDYIDKKPSLALDGIMDGLSAQFIGPSISKLITVPWSKIGSHAEVVIPKTRAKTATILGAISSYGVINVKVRKPRAVNQNKKRKAGGGKAVINTQSRGGTVTGHDFNFICDTMDVLDKHEKFKDCYIVMDNLLIHKNANIEKEINRRGFGCEYLPPYSPELNPIEQFWSVYIP</sequence>
<dbReference type="HAMAP" id="MF_00238">
    <property type="entry name" value="Cytidyl_kinase_type1"/>
    <property type="match status" value="1"/>
</dbReference>
<dbReference type="InterPro" id="IPR003136">
    <property type="entry name" value="Cytidylate_kin"/>
</dbReference>
<dbReference type="Proteomes" id="UP000717996">
    <property type="component" value="Unassembled WGS sequence"/>
</dbReference>
<feature type="domain" description="Tc1-like transposase DDE" evidence="10">
    <location>
        <begin position="458"/>
        <end position="513"/>
    </location>
</feature>
<dbReference type="GO" id="GO:0003676">
    <property type="term" value="F:nucleic acid binding"/>
    <property type="evidence" value="ECO:0007669"/>
    <property type="project" value="InterPro"/>
</dbReference>
<dbReference type="InterPro" id="IPR036397">
    <property type="entry name" value="RNaseH_sf"/>
</dbReference>
<dbReference type="GO" id="GO:0036431">
    <property type="term" value="F:dCMP kinase activity"/>
    <property type="evidence" value="ECO:0007669"/>
    <property type="project" value="InterPro"/>
</dbReference>
<dbReference type="EC" id="2.7.4.25" evidence="2"/>
<proteinExistence type="inferred from homology"/>
<evidence type="ECO:0000256" key="6">
    <source>
        <dbReference type="ARBA" id="ARBA00022840"/>
    </source>
</evidence>
<protein>
    <recommendedName>
        <fullName evidence="2">(d)CMP kinase</fullName>
        <ecNumber evidence="2">2.7.4.25</ecNumber>
    </recommendedName>
</protein>
<dbReference type="AlphaFoldDB" id="A0A9P6Y525"/>
<keyword evidence="5" id="KW-0418">Kinase</keyword>
<evidence type="ECO:0000256" key="3">
    <source>
        <dbReference type="ARBA" id="ARBA00022679"/>
    </source>
</evidence>
<comment type="similarity">
    <text evidence="1">Belongs to the cytidylate kinase family. Type 1 subfamily.</text>
</comment>
<dbReference type="Pfam" id="PF13358">
    <property type="entry name" value="DDE_3"/>
    <property type="match status" value="1"/>
</dbReference>
<dbReference type="Pfam" id="PF02224">
    <property type="entry name" value="Cytidylate_kin"/>
    <property type="match status" value="1"/>
</dbReference>
<evidence type="ECO:0000313" key="12">
    <source>
        <dbReference type="Proteomes" id="UP000717996"/>
    </source>
</evidence>
<comment type="catalytic activity">
    <reaction evidence="8">
        <text>CMP + ATP = CDP + ADP</text>
        <dbReference type="Rhea" id="RHEA:11600"/>
        <dbReference type="ChEBI" id="CHEBI:30616"/>
        <dbReference type="ChEBI" id="CHEBI:58069"/>
        <dbReference type="ChEBI" id="CHEBI:60377"/>
        <dbReference type="ChEBI" id="CHEBI:456216"/>
        <dbReference type="EC" id="2.7.4.25"/>
    </reaction>
</comment>
<dbReference type="InterPro" id="IPR038717">
    <property type="entry name" value="Tc1-like_DDE_dom"/>
</dbReference>
<feature type="domain" description="Cytidylate kinase" evidence="9">
    <location>
        <begin position="7"/>
        <end position="227"/>
    </location>
</feature>
<dbReference type="InterPro" id="IPR027417">
    <property type="entry name" value="P-loop_NTPase"/>
</dbReference>
<dbReference type="CDD" id="cd02020">
    <property type="entry name" value="CMPK"/>
    <property type="match status" value="1"/>
</dbReference>
<evidence type="ECO:0000256" key="2">
    <source>
        <dbReference type="ARBA" id="ARBA00012906"/>
    </source>
</evidence>
<evidence type="ECO:0000259" key="10">
    <source>
        <dbReference type="Pfam" id="PF13358"/>
    </source>
</evidence>
<gene>
    <name evidence="11" type="ORF">G6F51_008995</name>
</gene>
<evidence type="ECO:0000256" key="1">
    <source>
        <dbReference type="ARBA" id="ARBA00009427"/>
    </source>
</evidence>
<dbReference type="SUPFAM" id="SSF52540">
    <property type="entry name" value="P-loop containing nucleoside triphosphate hydrolases"/>
    <property type="match status" value="1"/>
</dbReference>
<evidence type="ECO:0000256" key="4">
    <source>
        <dbReference type="ARBA" id="ARBA00022741"/>
    </source>
</evidence>
<evidence type="ECO:0000256" key="7">
    <source>
        <dbReference type="ARBA" id="ARBA00047615"/>
    </source>
</evidence>
<dbReference type="EMBL" id="JAANIT010001571">
    <property type="protein sequence ID" value="KAG1539660.1"/>
    <property type="molecule type" value="Genomic_DNA"/>
</dbReference>
<keyword evidence="3" id="KW-0808">Transferase</keyword>
<comment type="caution">
    <text evidence="11">The sequence shown here is derived from an EMBL/GenBank/DDBJ whole genome shotgun (WGS) entry which is preliminary data.</text>
</comment>
<dbReference type="Gene3D" id="3.30.420.10">
    <property type="entry name" value="Ribonuclease H-like superfamily/Ribonuclease H"/>
    <property type="match status" value="1"/>
</dbReference>
<name>A0A9P6Y525_RHIOR</name>
<dbReference type="GO" id="GO:0006139">
    <property type="term" value="P:nucleobase-containing compound metabolic process"/>
    <property type="evidence" value="ECO:0007669"/>
    <property type="project" value="InterPro"/>
</dbReference>
<dbReference type="GO" id="GO:0005524">
    <property type="term" value="F:ATP binding"/>
    <property type="evidence" value="ECO:0007669"/>
    <property type="project" value="UniProtKB-KW"/>
</dbReference>
<dbReference type="NCBIfam" id="TIGR00017">
    <property type="entry name" value="cmk"/>
    <property type="match status" value="1"/>
</dbReference>
<evidence type="ECO:0000259" key="9">
    <source>
        <dbReference type="Pfam" id="PF02224"/>
    </source>
</evidence>
<reference evidence="11" key="1">
    <citation type="journal article" date="2020" name="Microb. Genom.">
        <title>Genetic diversity of clinical and environmental Mucorales isolates obtained from an investigation of mucormycosis cases among solid organ transplant recipients.</title>
        <authorList>
            <person name="Nguyen M.H."/>
            <person name="Kaul D."/>
            <person name="Muto C."/>
            <person name="Cheng S.J."/>
            <person name="Richter R.A."/>
            <person name="Bruno V.M."/>
            <person name="Liu G."/>
            <person name="Beyhan S."/>
            <person name="Sundermann A.J."/>
            <person name="Mounaud S."/>
            <person name="Pasculle A.W."/>
            <person name="Nierman W.C."/>
            <person name="Driscoll E."/>
            <person name="Cumbie R."/>
            <person name="Clancy C.J."/>
            <person name="Dupont C.L."/>
        </authorList>
    </citation>
    <scope>NUCLEOTIDE SEQUENCE</scope>
    <source>
        <strain evidence="11">GL16</strain>
    </source>
</reference>
<dbReference type="InterPro" id="IPR011994">
    <property type="entry name" value="Cytidylate_kinase_dom"/>
</dbReference>
<evidence type="ECO:0000256" key="8">
    <source>
        <dbReference type="ARBA" id="ARBA00048478"/>
    </source>
</evidence>
<comment type="catalytic activity">
    <reaction evidence="7">
        <text>dCMP + ATP = dCDP + ADP</text>
        <dbReference type="Rhea" id="RHEA:25094"/>
        <dbReference type="ChEBI" id="CHEBI:30616"/>
        <dbReference type="ChEBI" id="CHEBI:57566"/>
        <dbReference type="ChEBI" id="CHEBI:58593"/>
        <dbReference type="ChEBI" id="CHEBI:456216"/>
        <dbReference type="EC" id="2.7.4.25"/>
    </reaction>
</comment>
<keyword evidence="4" id="KW-0547">Nucleotide-binding</keyword>
<accession>A0A9P6Y525</accession>
<keyword evidence="6" id="KW-0067">ATP-binding</keyword>
<dbReference type="Gene3D" id="3.40.50.300">
    <property type="entry name" value="P-loop containing nucleotide triphosphate hydrolases"/>
    <property type="match status" value="1"/>
</dbReference>
<organism evidence="11 12">
    <name type="scientific">Rhizopus oryzae</name>
    <name type="common">Mucormycosis agent</name>
    <name type="synonym">Rhizopus arrhizus var. delemar</name>
    <dbReference type="NCBI Taxonomy" id="64495"/>
    <lineage>
        <taxon>Eukaryota</taxon>
        <taxon>Fungi</taxon>
        <taxon>Fungi incertae sedis</taxon>
        <taxon>Mucoromycota</taxon>
        <taxon>Mucoromycotina</taxon>
        <taxon>Mucoromycetes</taxon>
        <taxon>Mucorales</taxon>
        <taxon>Mucorineae</taxon>
        <taxon>Rhizopodaceae</taxon>
        <taxon>Rhizopus</taxon>
    </lineage>
</organism>
<dbReference type="OrthoDB" id="10263145at2759"/>
<evidence type="ECO:0000313" key="11">
    <source>
        <dbReference type="EMBL" id="KAG1539660.1"/>
    </source>
</evidence>